<organism evidence="4">
    <name type="scientific">Ignavibacterium album</name>
    <dbReference type="NCBI Taxonomy" id="591197"/>
    <lineage>
        <taxon>Bacteria</taxon>
        <taxon>Pseudomonadati</taxon>
        <taxon>Ignavibacteriota</taxon>
        <taxon>Ignavibacteria</taxon>
        <taxon>Ignavibacteriales</taxon>
        <taxon>Ignavibacteriaceae</taxon>
        <taxon>Ignavibacterium</taxon>
    </lineage>
</organism>
<dbReference type="EMBL" id="DSUJ01000002">
    <property type="protein sequence ID" value="HFI90052.1"/>
    <property type="molecule type" value="Genomic_DNA"/>
</dbReference>
<dbReference type="InterPro" id="IPR039426">
    <property type="entry name" value="TonB-dep_rcpt-like"/>
</dbReference>
<keyword evidence="1" id="KW-0798">TonB box</keyword>
<dbReference type="Pfam" id="PF07715">
    <property type="entry name" value="Plug"/>
    <property type="match status" value="1"/>
</dbReference>
<dbReference type="AlphaFoldDB" id="A0A7V2ZHG9"/>
<dbReference type="SUPFAM" id="SSF49464">
    <property type="entry name" value="Carboxypeptidase regulatory domain-like"/>
    <property type="match status" value="1"/>
</dbReference>
<feature type="domain" description="TonB-dependent receptor-like beta-barrel" evidence="2">
    <location>
        <begin position="304"/>
        <end position="715"/>
    </location>
</feature>
<comment type="caution">
    <text evidence="4">The sequence shown here is derived from an EMBL/GenBank/DDBJ whole genome shotgun (WGS) entry which is preliminary data.</text>
</comment>
<evidence type="ECO:0000256" key="1">
    <source>
        <dbReference type="RuleBase" id="RU003357"/>
    </source>
</evidence>
<dbReference type="InterPro" id="IPR012910">
    <property type="entry name" value="Plug_dom"/>
</dbReference>
<evidence type="ECO:0000259" key="2">
    <source>
        <dbReference type="Pfam" id="PF00593"/>
    </source>
</evidence>
<dbReference type="PANTHER" id="PTHR30069">
    <property type="entry name" value="TONB-DEPENDENT OUTER MEMBRANE RECEPTOR"/>
    <property type="match status" value="1"/>
</dbReference>
<keyword evidence="4" id="KW-0675">Receptor</keyword>
<gene>
    <name evidence="4" type="ORF">ENS31_00820</name>
</gene>
<comment type="similarity">
    <text evidence="1">Belongs to the TonB-dependent receptor family.</text>
</comment>
<comment type="subcellular location">
    <subcellularLocation>
        <location evidence="1">Cell outer membrane</location>
    </subcellularLocation>
</comment>
<dbReference type="Gene3D" id="2.60.40.1120">
    <property type="entry name" value="Carboxypeptidase-like, regulatory domain"/>
    <property type="match status" value="1"/>
</dbReference>
<dbReference type="GO" id="GO:0009279">
    <property type="term" value="C:cell outer membrane"/>
    <property type="evidence" value="ECO:0007669"/>
    <property type="project" value="UniProtKB-SubCell"/>
</dbReference>
<reference evidence="4" key="1">
    <citation type="journal article" date="2020" name="mSystems">
        <title>Genome- and Community-Level Interaction Insights into Carbon Utilization and Element Cycling Functions of Hydrothermarchaeota in Hydrothermal Sediment.</title>
        <authorList>
            <person name="Zhou Z."/>
            <person name="Liu Y."/>
            <person name="Xu W."/>
            <person name="Pan J."/>
            <person name="Luo Z.H."/>
            <person name="Li M."/>
        </authorList>
    </citation>
    <scope>NUCLEOTIDE SEQUENCE [LARGE SCALE GENOMIC DNA]</scope>
    <source>
        <strain evidence="4">SpSt-479</strain>
    </source>
</reference>
<evidence type="ECO:0000259" key="3">
    <source>
        <dbReference type="Pfam" id="PF07715"/>
    </source>
</evidence>
<dbReference type="InterPro" id="IPR037066">
    <property type="entry name" value="Plug_dom_sf"/>
</dbReference>
<accession>A0A7V2ZHG9</accession>
<keyword evidence="1" id="KW-0472">Membrane</keyword>
<dbReference type="Pfam" id="PF00593">
    <property type="entry name" value="TonB_dep_Rec_b-barrel"/>
    <property type="match status" value="1"/>
</dbReference>
<dbReference type="InterPro" id="IPR008969">
    <property type="entry name" value="CarboxyPept-like_regulatory"/>
</dbReference>
<dbReference type="GO" id="GO:0044718">
    <property type="term" value="P:siderophore transmembrane transport"/>
    <property type="evidence" value="ECO:0007669"/>
    <property type="project" value="TreeGrafter"/>
</dbReference>
<feature type="domain" description="TonB-dependent receptor plug" evidence="3">
    <location>
        <begin position="126"/>
        <end position="226"/>
    </location>
</feature>
<protein>
    <submittedName>
        <fullName evidence="4">TonB-dependent receptor</fullName>
    </submittedName>
</protein>
<proteinExistence type="inferred from homology"/>
<name>A0A7V2ZHG9_9BACT</name>
<dbReference type="Pfam" id="PF13715">
    <property type="entry name" value="CarbopepD_reg_2"/>
    <property type="match status" value="1"/>
</dbReference>
<evidence type="ECO:0000313" key="4">
    <source>
        <dbReference type="EMBL" id="HFI90052.1"/>
    </source>
</evidence>
<sequence length="760" mass="85794">MKQLIMYLIIIFSSANIFSQNGLGEITGSVFDAVTKQPLVGANVFILGTTYGAATDVNGRYSIKNIPAEMYQVRASVIGYTQRVKTDIMVQPGKLTQLDFELTPQVIEFENVIVTADYFGKNILEPTSVRNFSFEELRRSPGGFEDVIRALSVLPGVAQADAGRNDLIVRGGAPSENLYLVDGIEVPNINHFGTQGATGGPLSYINLDFVKETSFSTGGFPVLYGDKLSSVLKINLRNGRTDRLGGKATISASQFGLNAEGPLFNEKSSFIFSARRSYLDFIFKSAGFSFVPEYYDVLTKADYKLDNTNSFSFLFVSAFDNVKFFNDDEDKRYDNSRILGSDQIQYFTGLSYQRLFSNGYMNLSIGRNYVDYDTRQSDSLLNPIFLNKSKEEENNLRLDVVHKFSSVTEMNFGLNAKLIEFDADILFPNFVTSFGDTLPISSLRKSDNFFKGGSYINFNFMFFKRLITNFGIRTDYFNAINNKFTLSPRFSASYALNQITNLNFSTGIYYQTLSYIWLIADERNKDLKSVRVNQFVAGFDRQLSDDALLKVEGFYKEYSDYPASLVRPYLVLANTGAGFSGSDDNFSSFGLEPLVSEGFGKSRGIELSVQKKLSDIPYYGILSLTYSKTDFTSLDGIERNGTYDQNWIFNLSGGYRINKYWEVSTKFRFASGRPYTPFQNDGSQLVADYNSRRLKSAHSLDVRVDRRWFFAGWTLITYVDIQNIYNQKNLSGIRWDRREQRIDESSSIGILPSIGISAEF</sequence>
<dbReference type="InterPro" id="IPR000531">
    <property type="entry name" value="Beta-barrel_TonB"/>
</dbReference>
<dbReference type="Gene3D" id="2.170.130.10">
    <property type="entry name" value="TonB-dependent receptor, plug domain"/>
    <property type="match status" value="1"/>
</dbReference>
<dbReference type="PANTHER" id="PTHR30069:SF57">
    <property type="entry name" value="TONB-DEPENDENT RECEPTOR"/>
    <property type="match status" value="1"/>
</dbReference>
<dbReference type="GO" id="GO:0015344">
    <property type="term" value="F:siderophore uptake transmembrane transporter activity"/>
    <property type="evidence" value="ECO:0007669"/>
    <property type="project" value="TreeGrafter"/>
</dbReference>
<dbReference type="SUPFAM" id="SSF56935">
    <property type="entry name" value="Porins"/>
    <property type="match status" value="1"/>
</dbReference>